<dbReference type="Pfam" id="PF07600">
    <property type="entry name" value="DUF1564"/>
    <property type="match status" value="1"/>
</dbReference>
<gene>
    <name evidence="1" type="ORF">CH379_015145</name>
    <name evidence="2" type="ORF">CH379_19580</name>
</gene>
<protein>
    <submittedName>
        <fullName evidence="2">CopG family transcriptional regulator</fullName>
    </submittedName>
    <submittedName>
        <fullName evidence="1">DUF1564 domain-containing protein</fullName>
    </submittedName>
</protein>
<reference evidence="2" key="1">
    <citation type="submission" date="2017-07" db="EMBL/GenBank/DDBJ databases">
        <title>Leptospira spp. isolated from tropical soils.</title>
        <authorList>
            <person name="Thibeaux R."/>
            <person name="Iraola G."/>
            <person name="Ferres I."/>
            <person name="Bierque E."/>
            <person name="Girault D."/>
            <person name="Soupe-Gilbert M.-E."/>
            <person name="Picardeau M."/>
            <person name="Goarant C."/>
        </authorList>
    </citation>
    <scope>NUCLEOTIDE SEQUENCE [LARGE SCALE GENOMIC DNA]</scope>
    <source>
        <strain evidence="2">ATI7-C-A5</strain>
    </source>
</reference>
<dbReference type="Proteomes" id="UP000232122">
    <property type="component" value="Unassembled WGS sequence"/>
</dbReference>
<keyword evidence="3" id="KW-1185">Reference proteome</keyword>
<dbReference type="EMBL" id="NPEF01000324">
    <property type="protein sequence ID" value="PJZ91272.1"/>
    <property type="molecule type" value="Genomic_DNA"/>
</dbReference>
<accession>A0A2N0B401</accession>
<evidence type="ECO:0000313" key="3">
    <source>
        <dbReference type="Proteomes" id="UP000232122"/>
    </source>
</evidence>
<dbReference type="RefSeq" id="WP_100765760.1">
    <property type="nucleotide sequence ID" value="NZ_NPEF02000018.1"/>
</dbReference>
<evidence type="ECO:0000313" key="2">
    <source>
        <dbReference type="EMBL" id="PJZ91272.1"/>
    </source>
</evidence>
<comment type="caution">
    <text evidence="2">The sequence shown here is derived from an EMBL/GenBank/DDBJ whole genome shotgun (WGS) entry which is preliminary data.</text>
</comment>
<reference evidence="1 3" key="2">
    <citation type="journal article" date="2018" name="Microb. Genom.">
        <title>Deciphering the unexplored Leptospira diversity from soils uncovers genomic evolution to virulence.</title>
        <authorList>
            <person name="Thibeaux R."/>
            <person name="Iraola G."/>
            <person name="Ferres I."/>
            <person name="Bierque E."/>
            <person name="Girault D."/>
            <person name="Soupe-Gilbert M.E."/>
            <person name="Picardeau M."/>
            <person name="Goarant C."/>
        </authorList>
    </citation>
    <scope>NUCLEOTIDE SEQUENCE [LARGE SCALE GENOMIC DNA]</scope>
    <source>
        <strain evidence="1 3">ATI7-C-A5</strain>
    </source>
</reference>
<sequence>MGTLLLTADRVIRSKLREDKTEVVTLLVPQATWLRLGESKRKYLPKQIPMLLRVYGKYLTSIDRLGKKAGKTLYQPSYGRDSMKKVNVRLHTGSWAFLGVLAQAHGVSRCFLFNYLLWLEEVGVGDSIVDTMNEGGPTFHRSYSYVLHLDLSNNEIVRKLICEPEHTFYVFDYRDWYSEE</sequence>
<reference evidence="1" key="3">
    <citation type="submission" date="2023-10" db="EMBL/GenBank/DDBJ databases">
        <authorList>
            <person name="Picardeau M."/>
            <person name="Thibeaux R."/>
        </authorList>
    </citation>
    <scope>NUCLEOTIDE SEQUENCE</scope>
    <source>
        <strain evidence="1">ATI7-C-A5</strain>
    </source>
</reference>
<dbReference type="OrthoDB" id="344550at2"/>
<dbReference type="InterPro" id="IPR011458">
    <property type="entry name" value="DUF1564"/>
</dbReference>
<dbReference type="AlphaFoldDB" id="A0A2N0B401"/>
<organism evidence="2">
    <name type="scientific">Leptospira ellisii</name>
    <dbReference type="NCBI Taxonomy" id="2023197"/>
    <lineage>
        <taxon>Bacteria</taxon>
        <taxon>Pseudomonadati</taxon>
        <taxon>Spirochaetota</taxon>
        <taxon>Spirochaetia</taxon>
        <taxon>Leptospirales</taxon>
        <taxon>Leptospiraceae</taxon>
        <taxon>Leptospira</taxon>
    </lineage>
</organism>
<proteinExistence type="predicted"/>
<dbReference type="EMBL" id="NPEF02000018">
    <property type="protein sequence ID" value="MDV6236965.1"/>
    <property type="molecule type" value="Genomic_DNA"/>
</dbReference>
<evidence type="ECO:0000313" key="1">
    <source>
        <dbReference type="EMBL" id="MDV6236965.1"/>
    </source>
</evidence>
<name>A0A2N0B401_9LEPT</name>